<evidence type="ECO:0000313" key="2">
    <source>
        <dbReference type="EnsemblMetazoa" id="GBRI031571-PA"/>
    </source>
</evidence>
<sequence>KTLIWQHYSKANLVCSCCYHRSPSSLTNASNSSGNTECAAGLCPISRRSFRWENDRSGVIYPLYKLFDTNFELLQRKLPKPLKYPKSVAYIITNEFCERFNYYGLRTILVLYLTSKLQYDNDTSTVLFHIFTMMVYLCPLVGAVVADSWLEIYDESKLILLNN</sequence>
<reference evidence="2" key="2">
    <citation type="submission" date="2020-05" db="UniProtKB">
        <authorList>
            <consortium name="EnsemblMetazoa"/>
        </authorList>
    </citation>
    <scope>IDENTIFICATION</scope>
    <source>
        <strain evidence="2">IAEA</strain>
    </source>
</reference>
<dbReference type="AlphaFoldDB" id="A0A1A9WTP4"/>
<name>A0A1A9WTP4_9MUSC</name>
<feature type="transmembrane region" description="Helical" evidence="1">
    <location>
        <begin position="126"/>
        <end position="146"/>
    </location>
</feature>
<accession>A0A1A9WTP4</accession>
<evidence type="ECO:0000313" key="3">
    <source>
        <dbReference type="Proteomes" id="UP000091820"/>
    </source>
</evidence>
<protein>
    <submittedName>
        <fullName evidence="2">Uncharacterized protein</fullName>
    </submittedName>
</protein>
<dbReference type="InterPro" id="IPR036259">
    <property type="entry name" value="MFS_trans_sf"/>
</dbReference>
<organism evidence="2 3">
    <name type="scientific">Glossina brevipalpis</name>
    <dbReference type="NCBI Taxonomy" id="37001"/>
    <lineage>
        <taxon>Eukaryota</taxon>
        <taxon>Metazoa</taxon>
        <taxon>Ecdysozoa</taxon>
        <taxon>Arthropoda</taxon>
        <taxon>Hexapoda</taxon>
        <taxon>Insecta</taxon>
        <taxon>Pterygota</taxon>
        <taxon>Neoptera</taxon>
        <taxon>Endopterygota</taxon>
        <taxon>Diptera</taxon>
        <taxon>Brachycera</taxon>
        <taxon>Muscomorpha</taxon>
        <taxon>Hippoboscoidea</taxon>
        <taxon>Glossinidae</taxon>
        <taxon>Glossina</taxon>
    </lineage>
</organism>
<reference evidence="3" key="1">
    <citation type="submission" date="2014-03" db="EMBL/GenBank/DDBJ databases">
        <authorList>
            <person name="Aksoy S."/>
            <person name="Warren W."/>
            <person name="Wilson R.K."/>
        </authorList>
    </citation>
    <scope>NUCLEOTIDE SEQUENCE [LARGE SCALE GENOMIC DNA]</scope>
    <source>
        <strain evidence="3">IAEA</strain>
    </source>
</reference>
<dbReference type="EnsemblMetazoa" id="GBRI031571-RA">
    <property type="protein sequence ID" value="GBRI031571-PA"/>
    <property type="gene ID" value="GBRI031571"/>
</dbReference>
<dbReference type="Proteomes" id="UP000091820">
    <property type="component" value="Unassembled WGS sequence"/>
</dbReference>
<keyword evidence="1" id="KW-1133">Transmembrane helix</keyword>
<keyword evidence="1" id="KW-0812">Transmembrane</keyword>
<keyword evidence="1" id="KW-0472">Membrane</keyword>
<dbReference type="VEuPathDB" id="VectorBase:GBRI031571"/>
<evidence type="ECO:0000256" key="1">
    <source>
        <dbReference type="SAM" id="Phobius"/>
    </source>
</evidence>
<keyword evidence="3" id="KW-1185">Reference proteome</keyword>
<dbReference type="Gene3D" id="1.20.1250.20">
    <property type="entry name" value="MFS general substrate transporter like domains"/>
    <property type="match status" value="1"/>
</dbReference>
<proteinExistence type="predicted"/>